<dbReference type="Proteomes" id="UP000002748">
    <property type="component" value="Unassembled WGS sequence"/>
</dbReference>
<dbReference type="HOGENOM" id="CLU_1099156_0_0_1"/>
<proteinExistence type="predicted"/>
<evidence type="ECO:0000256" key="1">
    <source>
        <dbReference type="SAM" id="MobiDB-lite"/>
    </source>
</evidence>
<feature type="region of interest" description="Disordered" evidence="1">
    <location>
        <begin position="230"/>
        <end position="253"/>
    </location>
</feature>
<organism evidence="2 3">
    <name type="scientific">Trichosporon asahii var. asahii (strain ATCC 90039 / CBS 2479 / JCM 2466 / KCTC 7840 / NBRC 103889/ NCYC 2677 / UAMH 7654)</name>
    <name type="common">Yeast</name>
    <dbReference type="NCBI Taxonomy" id="1186058"/>
    <lineage>
        <taxon>Eukaryota</taxon>
        <taxon>Fungi</taxon>
        <taxon>Dikarya</taxon>
        <taxon>Basidiomycota</taxon>
        <taxon>Agaricomycotina</taxon>
        <taxon>Tremellomycetes</taxon>
        <taxon>Trichosporonales</taxon>
        <taxon>Trichosporonaceae</taxon>
        <taxon>Trichosporon</taxon>
    </lineage>
</organism>
<feature type="region of interest" description="Disordered" evidence="1">
    <location>
        <begin position="1"/>
        <end position="33"/>
    </location>
</feature>
<gene>
    <name evidence="2" type="ORF">A1Q1_02806</name>
</gene>
<comment type="caution">
    <text evidence="2">The sequence shown here is derived from an EMBL/GenBank/DDBJ whole genome shotgun (WGS) entry which is preliminary data.</text>
</comment>
<dbReference type="OrthoDB" id="2595969at2759"/>
<dbReference type="GeneID" id="25986319"/>
<evidence type="ECO:0000313" key="3">
    <source>
        <dbReference type="Proteomes" id="UP000002748"/>
    </source>
</evidence>
<evidence type="ECO:0000313" key="2">
    <source>
        <dbReference type="EMBL" id="EJT48240.1"/>
    </source>
</evidence>
<name>J4UBJ2_TRIAS</name>
<sequence length="253" mass="27191">MYDPTSTVSAPPPRYLLESDSSDEEGQGQYGMEGVRAPKLRVSAPEISLRALGEFKPPLQVENAVVGVGQAGSYLLRSTGGRAKPLFSIEAEGDRLGTAVQLEGGELLVAVKDGQDWDVVRKLLDNVQATRWTIVSTYLPALYIPEEGEEVNQPSVRALPPTEGIASYTAPNYVTGTAGAFLSLAAHPASKLDVSLRLLPLPLSGLPRTALSTLPIKVMRPLWTEADDEPFLAPGMGKRPTETRQEDTGGMYM</sequence>
<dbReference type="RefSeq" id="XP_014179510.1">
    <property type="nucleotide sequence ID" value="XM_014324035.1"/>
</dbReference>
<dbReference type="KEGG" id="tasa:A1Q1_02806"/>
<accession>J4UBJ2</accession>
<dbReference type="AlphaFoldDB" id="J4UBJ2"/>
<dbReference type="EMBL" id="ALBS01000210">
    <property type="protein sequence ID" value="EJT48240.1"/>
    <property type="molecule type" value="Genomic_DNA"/>
</dbReference>
<dbReference type="VEuPathDB" id="FungiDB:A1Q1_02806"/>
<protein>
    <submittedName>
        <fullName evidence="2">Uncharacterized protein</fullName>
    </submittedName>
</protein>
<reference evidence="2 3" key="1">
    <citation type="journal article" date="2012" name="Eukaryot. Cell">
        <title>Draft genome sequence of CBS 2479, the standard type strain of Trichosporon asahii.</title>
        <authorList>
            <person name="Yang R.Y."/>
            <person name="Li H.T."/>
            <person name="Zhu H."/>
            <person name="Zhou G.P."/>
            <person name="Wang M."/>
            <person name="Wang L."/>
        </authorList>
    </citation>
    <scope>NUCLEOTIDE SEQUENCE [LARGE SCALE GENOMIC DNA]</scope>
    <source>
        <strain evidence="3">ATCC 90039 / CBS 2479 / JCM 2466 / KCTC 7840 / NCYC 2677 / UAMH 7654</strain>
    </source>
</reference>